<reference evidence="8 9" key="1">
    <citation type="submission" date="2019-04" db="EMBL/GenBank/DDBJ databases">
        <title>Shimia ponticola sp. nov., isolated from seawater.</title>
        <authorList>
            <person name="Kim Y.-O."/>
            <person name="Yoon J.-H."/>
        </authorList>
    </citation>
    <scope>NUCLEOTIDE SEQUENCE [LARGE SCALE GENOMIC DNA]</scope>
    <source>
        <strain evidence="8 9">MYP11</strain>
    </source>
</reference>
<keyword evidence="8" id="KW-0032">Aminotransferase</keyword>
<dbReference type="InterPro" id="IPR002129">
    <property type="entry name" value="PyrdxlP-dep_de-COase"/>
</dbReference>
<dbReference type="InterPro" id="IPR015422">
    <property type="entry name" value="PyrdxlP-dep_Trfase_small"/>
</dbReference>
<comment type="caution">
    <text evidence="8">The sequence shown here is derived from an EMBL/GenBank/DDBJ whole genome shotgun (WGS) entry which is preliminary data.</text>
</comment>
<dbReference type="Gene3D" id="3.40.640.10">
    <property type="entry name" value="Type I PLP-dependent aspartate aminotransferase-like (Major domain)"/>
    <property type="match status" value="1"/>
</dbReference>
<organism evidence="8 9">
    <name type="scientific">Aliishimia ponticola</name>
    <dbReference type="NCBI Taxonomy" id="2499833"/>
    <lineage>
        <taxon>Bacteria</taxon>
        <taxon>Pseudomonadati</taxon>
        <taxon>Pseudomonadota</taxon>
        <taxon>Alphaproteobacteria</taxon>
        <taxon>Rhodobacterales</taxon>
        <taxon>Paracoccaceae</taxon>
        <taxon>Aliishimia</taxon>
    </lineage>
</organism>
<dbReference type="InterPro" id="IPR015421">
    <property type="entry name" value="PyrdxlP-dep_Trfase_major"/>
</dbReference>
<evidence type="ECO:0000256" key="2">
    <source>
        <dbReference type="ARBA" id="ARBA00009533"/>
    </source>
</evidence>
<keyword evidence="4 6" id="KW-0663">Pyridoxal phosphate</keyword>
<comment type="similarity">
    <text evidence="2 7">Belongs to the group II decarboxylase family.</text>
</comment>
<dbReference type="InterPro" id="IPR015424">
    <property type="entry name" value="PyrdxlP-dep_Trfase"/>
</dbReference>
<dbReference type="Gene3D" id="3.90.1150.170">
    <property type="match status" value="1"/>
</dbReference>
<dbReference type="SUPFAM" id="SSF53383">
    <property type="entry name" value="PLP-dependent transferases"/>
    <property type="match status" value="1"/>
</dbReference>
<dbReference type="Proteomes" id="UP000306602">
    <property type="component" value="Unassembled WGS sequence"/>
</dbReference>
<keyword evidence="3" id="KW-0210">Decarboxylase</keyword>
<keyword evidence="9" id="KW-1185">Reference proteome</keyword>
<evidence type="ECO:0000313" key="8">
    <source>
        <dbReference type="EMBL" id="THH37501.1"/>
    </source>
</evidence>
<name>A0A4S4NH49_9RHOB</name>
<dbReference type="EMBL" id="SRKY01000002">
    <property type="protein sequence ID" value="THH37501.1"/>
    <property type="molecule type" value="Genomic_DNA"/>
</dbReference>
<evidence type="ECO:0000256" key="3">
    <source>
        <dbReference type="ARBA" id="ARBA00022793"/>
    </source>
</evidence>
<dbReference type="GO" id="GO:0030170">
    <property type="term" value="F:pyridoxal phosphate binding"/>
    <property type="evidence" value="ECO:0007669"/>
    <property type="project" value="InterPro"/>
</dbReference>
<dbReference type="GO" id="GO:0016831">
    <property type="term" value="F:carboxy-lyase activity"/>
    <property type="evidence" value="ECO:0007669"/>
    <property type="project" value="UniProtKB-KW"/>
</dbReference>
<keyword evidence="5 7" id="KW-0456">Lyase</keyword>
<protein>
    <submittedName>
        <fullName evidence="8">Aminotransferase class V-fold PLP-dependent enzyme</fullName>
    </submittedName>
</protein>
<dbReference type="GO" id="GO:0008483">
    <property type="term" value="F:transaminase activity"/>
    <property type="evidence" value="ECO:0007669"/>
    <property type="project" value="UniProtKB-KW"/>
</dbReference>
<dbReference type="Gene3D" id="3.90.1150.10">
    <property type="entry name" value="Aspartate Aminotransferase, domain 1"/>
    <property type="match status" value="1"/>
</dbReference>
<accession>A0A4S4NH49</accession>
<dbReference type="PANTHER" id="PTHR11999:SF70">
    <property type="entry name" value="MIP05841P"/>
    <property type="match status" value="1"/>
</dbReference>
<dbReference type="GO" id="GO:0006520">
    <property type="term" value="P:amino acid metabolic process"/>
    <property type="evidence" value="ECO:0007669"/>
    <property type="project" value="InterPro"/>
</dbReference>
<dbReference type="OrthoDB" id="9803665at2"/>
<evidence type="ECO:0000256" key="5">
    <source>
        <dbReference type="ARBA" id="ARBA00023239"/>
    </source>
</evidence>
<dbReference type="PANTHER" id="PTHR11999">
    <property type="entry name" value="GROUP II PYRIDOXAL-5-PHOSPHATE DECARBOXYLASE"/>
    <property type="match status" value="1"/>
</dbReference>
<evidence type="ECO:0000256" key="6">
    <source>
        <dbReference type="PIRSR" id="PIRSR602129-50"/>
    </source>
</evidence>
<dbReference type="GO" id="GO:0019752">
    <property type="term" value="P:carboxylic acid metabolic process"/>
    <property type="evidence" value="ECO:0007669"/>
    <property type="project" value="InterPro"/>
</dbReference>
<comment type="cofactor">
    <cofactor evidence="1 6 7">
        <name>pyridoxal 5'-phosphate</name>
        <dbReference type="ChEBI" id="CHEBI:597326"/>
    </cofactor>
</comment>
<feature type="modified residue" description="N6-(pyridoxal phosphate)lysine" evidence="6">
    <location>
        <position position="292"/>
    </location>
</feature>
<sequence length="473" mass="50493">MDPQDWEAFRADMHRLLDQCVDQLHSARERPWQPVPDAFNEAITIPDQTTGEHGAVMDRLAQDILPQTTGNTHPAFFGWVHGTGQAMGLASELVAATMNSNCGGRDHGAIRVEQEVIRWLCATAGWPANTGGILTTGTSQATIYALCAARLKRFGAAVRTRGLHDMPRLRVYAAKGAHSCVVKALQVMGHGTQALKQIPLRDGQMDLDALREALRQDRDAGIEPLAIVATAGSVNTGTFDDIAGLARIAHSHGTWLHVDAAFGYWIRLADAPWRALADGMEEADSIALDGHKWLGVTYDCGACLIRDQAVHRATFAERPEYLAAQSKGLAAGDWWPTDYGTELSRGFRALKMWTALQTHGPEVIGAVVTDNCKQAALMGALAEASDLLDLACPVVSNLCVIRPRQGDPAALAAQLQLSGEAVFSTTTLDGAPCLRAAIVNHRTTSDTIRAAVTALERAVATAPEGGALPAGPA</sequence>
<dbReference type="PRINTS" id="PR00800">
    <property type="entry name" value="YHDCRBOXLASE"/>
</dbReference>
<proteinExistence type="inferred from homology"/>
<evidence type="ECO:0000256" key="4">
    <source>
        <dbReference type="ARBA" id="ARBA00022898"/>
    </source>
</evidence>
<dbReference type="AlphaFoldDB" id="A0A4S4NH49"/>
<evidence type="ECO:0000256" key="1">
    <source>
        <dbReference type="ARBA" id="ARBA00001933"/>
    </source>
</evidence>
<keyword evidence="8" id="KW-0808">Transferase</keyword>
<evidence type="ECO:0000313" key="9">
    <source>
        <dbReference type="Proteomes" id="UP000306602"/>
    </source>
</evidence>
<dbReference type="InterPro" id="IPR010977">
    <property type="entry name" value="Aromatic_deC"/>
</dbReference>
<dbReference type="Pfam" id="PF00282">
    <property type="entry name" value="Pyridoxal_deC"/>
    <property type="match status" value="1"/>
</dbReference>
<evidence type="ECO:0000256" key="7">
    <source>
        <dbReference type="RuleBase" id="RU000382"/>
    </source>
</evidence>
<gene>
    <name evidence="8" type="ORF">E4Z66_10650</name>
</gene>